<evidence type="ECO:0000256" key="7">
    <source>
        <dbReference type="ARBA" id="ARBA00022984"/>
    </source>
</evidence>
<keyword evidence="5 13" id="KW-0808">Transferase</keyword>
<feature type="binding site" evidence="13">
    <location>
        <begin position="22"/>
        <end position="23"/>
    </location>
    <ligand>
        <name>phosphoenolpyruvate</name>
        <dbReference type="ChEBI" id="CHEBI:58702"/>
    </ligand>
</feature>
<sequence length="430" mass="44937">MDRIRIVGGAPLNGRISISGAKNAALPLMIASLLTSETLTLENTPRLADVAQLKRILGHHGAEVTVEGRRAAQDPFLGDTVRLTAAEIVDTTAPYDLVSKMRASFWVIGPLLARMGEARVSLPGGCAIGTRPVDFFLTGLASLGASIDIDSGYVVAKAPAGGLIGGRVVFPKVSVGATHTVLMAATLARGETVIENAAREPEIVDLADCLIKMGAKIEGAGSSTIRIQGVNALSAARHSVLPDRIETGTYAIAVAMAGGDVLLEGARYDLLESAFDVLVEAGAEVTATNEGVRVTRNGHGIAPVTVTTAPYPGFPTDLQAQLMALACRGKGRSTITETIFENRFMHVQELARLGARIHLDGDTATIDGVEKLTGAPVMATDLRASVSLVIAGLAAEGETMVNRVYHLDRGFERLEDKLSACGATIERVAG</sequence>
<dbReference type="FunFam" id="3.65.10.10:FF:000001">
    <property type="entry name" value="UDP-N-acetylglucosamine 1-carboxyvinyltransferase"/>
    <property type="match status" value="1"/>
</dbReference>
<gene>
    <name evidence="13 15" type="primary">murA</name>
    <name evidence="15" type="ORF">EYR15_08590</name>
</gene>
<name>A0A4Q9GIC2_9HYPH</name>
<dbReference type="GO" id="GO:0008360">
    <property type="term" value="P:regulation of cell shape"/>
    <property type="evidence" value="ECO:0007669"/>
    <property type="project" value="UniProtKB-KW"/>
</dbReference>
<feature type="binding site" evidence="13">
    <location>
        <position position="339"/>
    </location>
    <ligand>
        <name>UDP-N-acetyl-alpha-D-glucosamine</name>
        <dbReference type="ChEBI" id="CHEBI:57705"/>
    </ligand>
</feature>
<dbReference type="PANTHER" id="PTHR43783:SF1">
    <property type="entry name" value="UDP-N-ACETYLGLUCOSAMINE 1-CARBOXYVINYLTRANSFERASE"/>
    <property type="match status" value="1"/>
</dbReference>
<dbReference type="InterPro" id="IPR005750">
    <property type="entry name" value="UDP_GlcNAc_COvinyl_MurA"/>
</dbReference>
<dbReference type="OrthoDB" id="9803760at2"/>
<organism evidence="15 16">
    <name type="scientific">Hansschlegelia quercus</name>
    <dbReference type="NCBI Taxonomy" id="2528245"/>
    <lineage>
        <taxon>Bacteria</taxon>
        <taxon>Pseudomonadati</taxon>
        <taxon>Pseudomonadota</taxon>
        <taxon>Alphaproteobacteria</taxon>
        <taxon>Hyphomicrobiales</taxon>
        <taxon>Methylopilaceae</taxon>
        <taxon>Hansschlegelia</taxon>
    </lineage>
</organism>
<dbReference type="GO" id="GO:0051301">
    <property type="term" value="P:cell division"/>
    <property type="evidence" value="ECO:0007669"/>
    <property type="project" value="UniProtKB-KW"/>
</dbReference>
<dbReference type="CDD" id="cd01555">
    <property type="entry name" value="UdpNAET"/>
    <property type="match status" value="1"/>
</dbReference>
<reference evidence="15 16" key="1">
    <citation type="submission" date="2019-02" db="EMBL/GenBank/DDBJ databases">
        <title>Hansschlegelia quercus sp. nov., a novel methylotrophic bacterium from buds of oak (Quercus robur L.).</title>
        <authorList>
            <person name="Agafonova N.V."/>
            <person name="Kaparullina E.N."/>
            <person name="Grouzdev D.S."/>
            <person name="Doronina N.V."/>
        </authorList>
    </citation>
    <scope>NUCLEOTIDE SEQUENCE [LARGE SCALE GENOMIC DNA]</scope>
    <source>
        <strain evidence="15 16">Dub</strain>
    </source>
</reference>
<dbReference type="GO" id="GO:0005737">
    <property type="term" value="C:cytoplasm"/>
    <property type="evidence" value="ECO:0007669"/>
    <property type="project" value="UniProtKB-SubCell"/>
</dbReference>
<comment type="pathway">
    <text evidence="2 13">Cell wall biogenesis; peptidoglycan biosynthesis.</text>
</comment>
<evidence type="ECO:0000256" key="3">
    <source>
        <dbReference type="ARBA" id="ARBA00022490"/>
    </source>
</evidence>
<comment type="caution">
    <text evidence="13">Lacks conserved residue(s) required for the propagation of feature annotation.</text>
</comment>
<keyword evidence="6 13" id="KW-0133">Cell shape</keyword>
<feature type="domain" description="Enolpyruvate transferase" evidence="14">
    <location>
        <begin position="8"/>
        <end position="418"/>
    </location>
</feature>
<dbReference type="NCBIfam" id="TIGR01072">
    <property type="entry name" value="murA"/>
    <property type="match status" value="1"/>
</dbReference>
<dbReference type="EC" id="2.5.1.7" evidence="13"/>
<dbReference type="AlphaFoldDB" id="A0A4Q9GIC2"/>
<evidence type="ECO:0000256" key="8">
    <source>
        <dbReference type="ARBA" id="ARBA00023306"/>
    </source>
</evidence>
<evidence type="ECO:0000259" key="14">
    <source>
        <dbReference type="Pfam" id="PF00275"/>
    </source>
</evidence>
<dbReference type="InterPro" id="IPR036968">
    <property type="entry name" value="Enolpyruvate_Tfrase_sf"/>
</dbReference>
<keyword evidence="7 13" id="KW-0573">Peptidoglycan synthesis</keyword>
<evidence type="ECO:0000256" key="11">
    <source>
        <dbReference type="ARBA" id="ARBA00038367"/>
    </source>
</evidence>
<comment type="function">
    <text evidence="13">Cell wall formation. Adds enolpyruvyl to UDP-N-acetylglucosamine.</text>
</comment>
<dbReference type="GO" id="GO:0019277">
    <property type="term" value="P:UDP-N-acetylgalactosamine biosynthetic process"/>
    <property type="evidence" value="ECO:0007669"/>
    <property type="project" value="InterPro"/>
</dbReference>
<accession>A0A4Q9GIC2</accession>
<dbReference type="Pfam" id="PF00275">
    <property type="entry name" value="EPSP_synthase"/>
    <property type="match status" value="1"/>
</dbReference>
<keyword evidence="4 13" id="KW-0132">Cell division</keyword>
<keyword evidence="3 13" id="KW-0963">Cytoplasm</keyword>
<dbReference type="Proteomes" id="UP000291613">
    <property type="component" value="Unassembled WGS sequence"/>
</dbReference>
<feature type="active site" description="Proton donor" evidence="13">
    <location>
        <position position="126"/>
    </location>
</feature>
<dbReference type="InterPro" id="IPR013792">
    <property type="entry name" value="RNA3'P_cycl/enolpyr_Trfase_a/b"/>
</dbReference>
<dbReference type="Gene3D" id="3.65.10.10">
    <property type="entry name" value="Enolpyruvate transferase domain"/>
    <property type="match status" value="2"/>
</dbReference>
<comment type="similarity">
    <text evidence="11 13">Belongs to the EPSP synthase family. MurA subfamily.</text>
</comment>
<comment type="subcellular location">
    <subcellularLocation>
        <location evidence="1 13">Cytoplasm</location>
    </subcellularLocation>
</comment>
<dbReference type="GO" id="GO:0008760">
    <property type="term" value="F:UDP-N-acetylglucosamine 1-carboxyvinyltransferase activity"/>
    <property type="evidence" value="ECO:0007669"/>
    <property type="project" value="UniProtKB-UniRule"/>
</dbReference>
<evidence type="ECO:0000256" key="6">
    <source>
        <dbReference type="ARBA" id="ARBA00022960"/>
    </source>
</evidence>
<evidence type="ECO:0000256" key="10">
    <source>
        <dbReference type="ARBA" id="ARBA00023317"/>
    </source>
</evidence>
<proteinExistence type="inferred from homology"/>
<evidence type="ECO:0000256" key="12">
    <source>
        <dbReference type="ARBA" id="ARBA00047527"/>
    </source>
</evidence>
<dbReference type="InterPro" id="IPR001986">
    <property type="entry name" value="Enolpyruvate_Tfrase_dom"/>
</dbReference>
<evidence type="ECO:0000256" key="13">
    <source>
        <dbReference type="HAMAP-Rule" id="MF_00111"/>
    </source>
</evidence>
<evidence type="ECO:0000256" key="2">
    <source>
        <dbReference type="ARBA" id="ARBA00004752"/>
    </source>
</evidence>
<dbReference type="HAMAP" id="MF_00111">
    <property type="entry name" value="MurA"/>
    <property type="match status" value="1"/>
</dbReference>
<keyword evidence="8 13" id="KW-0131">Cell cycle</keyword>
<dbReference type="GO" id="GO:0009252">
    <property type="term" value="P:peptidoglycan biosynthetic process"/>
    <property type="evidence" value="ECO:0007669"/>
    <property type="project" value="UniProtKB-UniRule"/>
</dbReference>
<evidence type="ECO:0000313" key="16">
    <source>
        <dbReference type="Proteomes" id="UP000291613"/>
    </source>
</evidence>
<evidence type="ECO:0000256" key="5">
    <source>
        <dbReference type="ARBA" id="ARBA00022679"/>
    </source>
</evidence>
<dbReference type="UniPathway" id="UPA00219"/>
<keyword evidence="16" id="KW-1185">Reference proteome</keyword>
<evidence type="ECO:0000256" key="9">
    <source>
        <dbReference type="ARBA" id="ARBA00023316"/>
    </source>
</evidence>
<feature type="binding site" evidence="13">
    <location>
        <position position="317"/>
    </location>
    <ligand>
        <name>UDP-N-acetyl-alpha-D-glucosamine</name>
        <dbReference type="ChEBI" id="CHEBI:57705"/>
    </ligand>
</feature>
<dbReference type="RefSeq" id="WP_131003029.1">
    <property type="nucleotide sequence ID" value="NZ_JBHSZR010000003.1"/>
</dbReference>
<evidence type="ECO:0000313" key="15">
    <source>
        <dbReference type="EMBL" id="TBN53842.1"/>
    </source>
</evidence>
<protein>
    <recommendedName>
        <fullName evidence="13">UDP-N-acetylglucosamine 1-carboxyvinyltransferase</fullName>
        <ecNumber evidence="13">2.5.1.7</ecNumber>
    </recommendedName>
    <alternativeName>
        <fullName evidence="13">Enoylpyruvate transferase</fullName>
    </alternativeName>
    <alternativeName>
        <fullName evidence="13">UDP-N-acetylglucosamine enolpyruvyl transferase</fullName>
        <shortName evidence="13">EPT</shortName>
    </alternativeName>
</protein>
<evidence type="ECO:0000256" key="4">
    <source>
        <dbReference type="ARBA" id="ARBA00022618"/>
    </source>
</evidence>
<dbReference type="NCBIfam" id="NF006873">
    <property type="entry name" value="PRK09369.1"/>
    <property type="match status" value="1"/>
</dbReference>
<evidence type="ECO:0000256" key="1">
    <source>
        <dbReference type="ARBA" id="ARBA00004496"/>
    </source>
</evidence>
<dbReference type="SUPFAM" id="SSF55205">
    <property type="entry name" value="EPT/RTPC-like"/>
    <property type="match status" value="1"/>
</dbReference>
<comment type="catalytic activity">
    <reaction evidence="12 13">
        <text>phosphoenolpyruvate + UDP-N-acetyl-alpha-D-glucosamine = UDP-N-acetyl-3-O-(1-carboxyvinyl)-alpha-D-glucosamine + phosphate</text>
        <dbReference type="Rhea" id="RHEA:18681"/>
        <dbReference type="ChEBI" id="CHEBI:43474"/>
        <dbReference type="ChEBI" id="CHEBI:57705"/>
        <dbReference type="ChEBI" id="CHEBI:58702"/>
        <dbReference type="ChEBI" id="CHEBI:68483"/>
        <dbReference type="EC" id="2.5.1.7"/>
    </reaction>
</comment>
<feature type="binding site" evidence="13">
    <location>
        <position position="102"/>
    </location>
    <ligand>
        <name>UDP-N-acetyl-alpha-D-glucosamine</name>
        <dbReference type="ChEBI" id="CHEBI:57705"/>
    </ligand>
</feature>
<feature type="modified residue" description="2-(S-cysteinyl)pyruvic acid O-phosphothioketal" evidence="13">
    <location>
        <position position="126"/>
    </location>
</feature>
<dbReference type="GO" id="GO:0071555">
    <property type="term" value="P:cell wall organization"/>
    <property type="evidence" value="ECO:0007669"/>
    <property type="project" value="UniProtKB-KW"/>
</dbReference>
<dbReference type="PANTHER" id="PTHR43783">
    <property type="entry name" value="UDP-N-ACETYLGLUCOSAMINE 1-CARBOXYVINYLTRANSFERASE"/>
    <property type="match status" value="1"/>
</dbReference>
<dbReference type="EMBL" id="SIUB01000003">
    <property type="protein sequence ID" value="TBN53842.1"/>
    <property type="molecule type" value="Genomic_DNA"/>
</dbReference>
<comment type="caution">
    <text evidence="15">The sequence shown here is derived from an EMBL/GenBank/DDBJ whole genome shotgun (WGS) entry which is preliminary data.</text>
</comment>
<dbReference type="InterPro" id="IPR050068">
    <property type="entry name" value="MurA_subfamily"/>
</dbReference>
<keyword evidence="10 13" id="KW-0670">Pyruvate</keyword>
<keyword evidence="9 13" id="KW-0961">Cell wall biogenesis/degradation</keyword>
<feature type="binding site" evidence="13">
    <location>
        <begin position="172"/>
        <end position="175"/>
    </location>
    <ligand>
        <name>UDP-N-acetyl-alpha-D-glucosamine</name>
        <dbReference type="ChEBI" id="CHEBI:57705"/>
    </ligand>
</feature>